<name>A0A7X9HT08_UNCKA</name>
<feature type="transmembrane region" description="Helical" evidence="1">
    <location>
        <begin position="1141"/>
        <end position="1162"/>
    </location>
</feature>
<feature type="transmembrane region" description="Helical" evidence="1">
    <location>
        <begin position="184"/>
        <end position="199"/>
    </location>
</feature>
<dbReference type="AlphaFoldDB" id="A0A7X9HT08"/>
<comment type="caution">
    <text evidence="2">The sequence shown here is derived from an EMBL/GenBank/DDBJ whole genome shotgun (WGS) entry which is preliminary data.</text>
</comment>
<proteinExistence type="predicted"/>
<protein>
    <recommendedName>
        <fullName evidence="4">Membrane protein 6-pyruvoyl-tetrahydropterin synthase-related domain-containing protein</fullName>
    </recommendedName>
</protein>
<feature type="transmembrane region" description="Helical" evidence="1">
    <location>
        <begin position="12"/>
        <end position="31"/>
    </location>
</feature>
<accession>A0A7X9HT08</accession>
<feature type="transmembrane region" description="Helical" evidence="1">
    <location>
        <begin position="205"/>
        <end position="221"/>
    </location>
</feature>
<dbReference type="Proteomes" id="UP000590542">
    <property type="component" value="Unassembled WGS sequence"/>
</dbReference>
<feature type="transmembrane region" description="Helical" evidence="1">
    <location>
        <begin position="129"/>
        <end position="147"/>
    </location>
</feature>
<feature type="transmembrane region" description="Helical" evidence="1">
    <location>
        <begin position="429"/>
        <end position="450"/>
    </location>
</feature>
<evidence type="ECO:0000313" key="2">
    <source>
        <dbReference type="EMBL" id="NMB91942.1"/>
    </source>
</evidence>
<reference evidence="2 3" key="1">
    <citation type="journal article" date="2020" name="Biotechnol. Biofuels">
        <title>New insights from the biogas microbiome by comprehensive genome-resolved metagenomics of nearly 1600 species originating from multiple anaerobic digesters.</title>
        <authorList>
            <person name="Campanaro S."/>
            <person name="Treu L."/>
            <person name="Rodriguez-R L.M."/>
            <person name="Kovalovszki A."/>
            <person name="Ziels R.M."/>
            <person name="Maus I."/>
            <person name="Zhu X."/>
            <person name="Kougias P.G."/>
            <person name="Basile A."/>
            <person name="Luo G."/>
            <person name="Schluter A."/>
            <person name="Konstantinidis K.T."/>
            <person name="Angelidaki I."/>
        </authorList>
    </citation>
    <scope>NUCLEOTIDE SEQUENCE [LARGE SCALE GENOMIC DNA]</scope>
    <source>
        <strain evidence="2">AS27yjCOA_202</strain>
    </source>
</reference>
<keyword evidence="1" id="KW-0472">Membrane</keyword>
<feature type="transmembrane region" description="Helical" evidence="1">
    <location>
        <begin position="159"/>
        <end position="177"/>
    </location>
</feature>
<evidence type="ECO:0000313" key="3">
    <source>
        <dbReference type="Proteomes" id="UP000590542"/>
    </source>
</evidence>
<organism evidence="2 3">
    <name type="scientific">candidate division WWE3 bacterium</name>
    <dbReference type="NCBI Taxonomy" id="2053526"/>
    <lineage>
        <taxon>Bacteria</taxon>
        <taxon>Katanobacteria</taxon>
    </lineage>
</organism>
<feature type="transmembrane region" description="Helical" evidence="1">
    <location>
        <begin position="356"/>
        <end position="381"/>
    </location>
</feature>
<feature type="transmembrane region" description="Helical" evidence="1">
    <location>
        <begin position="233"/>
        <end position="253"/>
    </location>
</feature>
<keyword evidence="1" id="KW-0812">Transmembrane</keyword>
<evidence type="ECO:0000256" key="1">
    <source>
        <dbReference type="SAM" id="Phobius"/>
    </source>
</evidence>
<feature type="transmembrane region" description="Helical" evidence="1">
    <location>
        <begin position="99"/>
        <end position="117"/>
    </location>
</feature>
<evidence type="ECO:0008006" key="4">
    <source>
        <dbReference type="Google" id="ProtNLM"/>
    </source>
</evidence>
<feature type="transmembrane region" description="Helical" evidence="1">
    <location>
        <begin position="324"/>
        <end position="344"/>
    </location>
</feature>
<gene>
    <name evidence="2" type="ORF">GYA37_03815</name>
</gene>
<sequence>METNLSKKKFVNIFFPVLLVAVSVFLCFRNYTPGTFLTGWDTLHPEFNYKVYWHRIIFGAWQSHQGLGAVASQAHASEIPRVILISLINLFFSMDKVRYFYAFLMLILGPLGIYFYLKKIILEKFSENASSVGSFTGGLFYLLNLGTLQHFNVPLEMFLTHYGLLGWSFLFLTKFYLNGRRKDLFIFVLISIFSTSQAHTPTLFYVYLMSILIYLCSLIITNKKELQNKKRLFLTRSLILFAVTLSVNLFWFLPHLYYAFSKGSEVSLSKIHHLFSDEAFLVNKKYGNIKDTALLKNFLFNWGVYGGENFFVDLLNPWIIHLRKPLVCVVGYIMFGFILIGLIVSLVKKNRYSLSWLLLGLVGVFFIFNVNPPFGFIFQFLQNNISLFKEVFRFPFTKFSTILMVAYSIFFGYFAGFVSEFVQNKLGRVCPFIVLLVLSSSLIYFSFPAFNGDLINKYMRVSIPNRYFEMFKYFDEQDEYGRVAELPTHSFWGWVFHSWNSAGTGYQGAGFLWFGIKQPLLDREFDRWNILNEQPYRELSTAVYSEDSVMLINVLNKYKIRWLIVDKSVVAPGLDQKVLFYKEIENLLSSINNITLERDFGEGLLVYKYSPKTSFSRLEVIDKPFVTNSSLFKEYYDPIYSVHGNYVSGKGVEYPFLGVNHVDENISNDSIYSDEDFVYLKVPSGASIVGELPVVPVRVYLRSNDSGNYFVDITFNGESINKVDLLVGDRSGVVIKIGTEVFDVSNVDVNSAIGDVFVSPSKGLEVTVYKSDGNVSPKKISYSSLENCDTMRSGYFSSYSVSMIDNGFKITAKDTLACLTVPLSDVLSSETSSLVSVKLDSPTGVNADSFCMLDDATGLCVDFFEGDKFLSIIREDVNSYSLRFFSDARNEKGDVVKEFNNIKIGTYNSVLNTSVDVSLDNLNIDLSSLAFSKQKQFTVHPTEIPGNRRSCKRGVGLGDSNFISSEKGLIFNSTKGSLCDSYEFPLAYHNTGYVLEVKAKHYSGVPLRLCLTNEYSKRCDLDVSLPSSNIDESFFYFIPPMGDGVGYTLNVSNYVFGDTLSRNELEYLSLVPVSYNLIKNITVGNSTNSPDQTYVLNEAYDDGWLALCGWKVCGAEHVKVNNWANGWVFNRSVPSGIMIVFWPQILGFVGFSFLVLVLLLSFRYKEKDST</sequence>
<dbReference type="EMBL" id="JAAZNV010000013">
    <property type="protein sequence ID" value="NMB91942.1"/>
    <property type="molecule type" value="Genomic_DNA"/>
</dbReference>
<keyword evidence="1" id="KW-1133">Transmembrane helix</keyword>
<feature type="transmembrane region" description="Helical" evidence="1">
    <location>
        <begin position="401"/>
        <end position="422"/>
    </location>
</feature>